<comment type="cofactor">
    <cofactor evidence="1">
        <name>Mg(2+)</name>
        <dbReference type="ChEBI" id="CHEBI:18420"/>
    </cofactor>
</comment>
<dbReference type="GO" id="GO:0016787">
    <property type="term" value="F:hydrolase activity"/>
    <property type="evidence" value="ECO:0007669"/>
    <property type="project" value="UniProtKB-KW"/>
</dbReference>
<dbReference type="SUPFAM" id="SSF55811">
    <property type="entry name" value="Nudix"/>
    <property type="match status" value="1"/>
</dbReference>
<feature type="domain" description="Nudix hydrolase" evidence="4">
    <location>
        <begin position="118"/>
        <end position="257"/>
    </location>
</feature>
<dbReference type="OrthoDB" id="9804442at2"/>
<dbReference type="InterPro" id="IPR000086">
    <property type="entry name" value="NUDIX_hydrolase_dom"/>
</dbReference>
<sequence length="257" mass="26994">MTSPAPHPPSLPDQPVPAAGSPTAEPLLLSGPLVVAGRFEGEQCWRVPLPHGIDPEDLGRFARGLPEVTRSPGGQIVLTYDLVSRADQPHLPDRVESVARPPRAPGLVVGPGEQVLAVQRVAASVLVWADGQLLATRYSGVTSAPGAWALPGGGVDPDEDPRAGARRECWEETGQEVLVGDLIRLFSRHWVGRAPSGRLEDFHAVNLVFAARCPAPGPTQVHDVGGSTAAAAWVPAAQVAGLDWARAHRWVASSVPG</sequence>
<name>K6WZ36_9MICO</name>
<feature type="compositionally biased region" description="Pro residues" evidence="3">
    <location>
        <begin position="1"/>
        <end position="15"/>
    </location>
</feature>
<dbReference type="Pfam" id="PF00293">
    <property type="entry name" value="NUDIX"/>
    <property type="match status" value="1"/>
</dbReference>
<evidence type="ECO:0000256" key="1">
    <source>
        <dbReference type="ARBA" id="ARBA00001946"/>
    </source>
</evidence>
<evidence type="ECO:0000313" key="6">
    <source>
        <dbReference type="Proteomes" id="UP000008366"/>
    </source>
</evidence>
<accession>K6WZ36</accession>
<keyword evidence="6" id="KW-1185">Reference proteome</keyword>
<dbReference type="CDD" id="cd02883">
    <property type="entry name" value="NUDIX_Hydrolase"/>
    <property type="match status" value="1"/>
</dbReference>
<protein>
    <recommendedName>
        <fullName evidence="4">Nudix hydrolase domain-containing protein</fullName>
    </recommendedName>
</protein>
<keyword evidence="2" id="KW-0378">Hydrolase</keyword>
<evidence type="ECO:0000256" key="3">
    <source>
        <dbReference type="SAM" id="MobiDB-lite"/>
    </source>
</evidence>
<dbReference type="PANTHER" id="PTHR43046">
    <property type="entry name" value="GDP-MANNOSE MANNOSYL HYDROLASE"/>
    <property type="match status" value="1"/>
</dbReference>
<organism evidence="5 6">
    <name type="scientific">Kineosphaera limosa NBRC 100340</name>
    <dbReference type="NCBI Taxonomy" id="1184609"/>
    <lineage>
        <taxon>Bacteria</taxon>
        <taxon>Bacillati</taxon>
        <taxon>Actinomycetota</taxon>
        <taxon>Actinomycetes</taxon>
        <taxon>Micrococcales</taxon>
        <taxon>Dermatophilaceae</taxon>
        <taxon>Kineosphaera</taxon>
    </lineage>
</organism>
<dbReference type="RefSeq" id="WP_006593884.1">
    <property type="nucleotide sequence ID" value="NZ_BAHD01000065.1"/>
</dbReference>
<proteinExistence type="predicted"/>
<feature type="region of interest" description="Disordered" evidence="3">
    <location>
        <begin position="1"/>
        <end position="24"/>
    </location>
</feature>
<dbReference type="PANTHER" id="PTHR43046:SF16">
    <property type="entry name" value="ADP-RIBOSE PYROPHOSPHATASE YJHB-RELATED"/>
    <property type="match status" value="1"/>
</dbReference>
<dbReference type="STRING" id="1184609.KILIM_065_00300"/>
<dbReference type="AlphaFoldDB" id="K6WZ36"/>
<evidence type="ECO:0000313" key="5">
    <source>
        <dbReference type="EMBL" id="GAB97352.1"/>
    </source>
</evidence>
<comment type="caution">
    <text evidence="5">The sequence shown here is derived from an EMBL/GenBank/DDBJ whole genome shotgun (WGS) entry which is preliminary data.</text>
</comment>
<dbReference type="PROSITE" id="PS51462">
    <property type="entry name" value="NUDIX"/>
    <property type="match status" value="1"/>
</dbReference>
<dbReference type="Proteomes" id="UP000008366">
    <property type="component" value="Unassembled WGS sequence"/>
</dbReference>
<reference evidence="5 6" key="1">
    <citation type="submission" date="2012-08" db="EMBL/GenBank/DDBJ databases">
        <title>Whole genome shotgun sequence of Kineosphaera limosa NBRC 100340.</title>
        <authorList>
            <person name="Yoshida I."/>
            <person name="Isaki S."/>
            <person name="Hosoyama A."/>
            <person name="Tsuchikane K."/>
            <person name="Katsumata H."/>
            <person name="Ando Y."/>
            <person name="Ohji S."/>
            <person name="Hamada M."/>
            <person name="Tamura T."/>
            <person name="Yamazoe A."/>
            <person name="Yamazaki S."/>
            <person name="Fujita N."/>
        </authorList>
    </citation>
    <scope>NUCLEOTIDE SEQUENCE [LARGE SCALE GENOMIC DNA]</scope>
    <source>
        <strain evidence="5 6">NBRC 100340</strain>
    </source>
</reference>
<evidence type="ECO:0000256" key="2">
    <source>
        <dbReference type="ARBA" id="ARBA00022801"/>
    </source>
</evidence>
<dbReference type="InterPro" id="IPR015797">
    <property type="entry name" value="NUDIX_hydrolase-like_dom_sf"/>
</dbReference>
<dbReference type="EMBL" id="BAHD01000065">
    <property type="protein sequence ID" value="GAB97352.1"/>
    <property type="molecule type" value="Genomic_DNA"/>
</dbReference>
<dbReference type="eggNOG" id="COG1051">
    <property type="taxonomic scope" value="Bacteria"/>
</dbReference>
<gene>
    <name evidence="5" type="ORF">KILIM_065_00300</name>
</gene>
<dbReference type="Gene3D" id="3.90.79.10">
    <property type="entry name" value="Nucleoside Triphosphate Pyrophosphohydrolase"/>
    <property type="match status" value="1"/>
</dbReference>
<evidence type="ECO:0000259" key="4">
    <source>
        <dbReference type="PROSITE" id="PS51462"/>
    </source>
</evidence>